<dbReference type="SMART" id="SM00731">
    <property type="entry name" value="SprT"/>
    <property type="match status" value="1"/>
</dbReference>
<dbReference type="Proteomes" id="UP000305471">
    <property type="component" value="Unassembled WGS sequence"/>
</dbReference>
<dbReference type="NCBIfam" id="NF003421">
    <property type="entry name" value="PRK04860.1"/>
    <property type="match status" value="1"/>
</dbReference>
<keyword evidence="3" id="KW-1185">Reference proteome</keyword>
<protein>
    <submittedName>
        <fullName evidence="2">SprT family zinc-dependent metalloprotease</fullName>
    </submittedName>
</protein>
<name>A0A4U0ZIA3_9ALTE</name>
<evidence type="ECO:0000259" key="1">
    <source>
        <dbReference type="SMART" id="SM00731"/>
    </source>
</evidence>
<dbReference type="EMBL" id="SWCO01000002">
    <property type="protein sequence ID" value="TKB04444.1"/>
    <property type="molecule type" value="Genomic_DNA"/>
</dbReference>
<dbReference type="PANTHER" id="PTHR38773:SF1">
    <property type="entry name" value="PROTEIN SPRT"/>
    <property type="match status" value="1"/>
</dbReference>
<dbReference type="Pfam" id="PF17283">
    <property type="entry name" value="Zn_ribbon_SprT"/>
    <property type="match status" value="1"/>
</dbReference>
<feature type="domain" description="SprT-like" evidence="1">
    <location>
        <begin position="16"/>
        <end position="163"/>
    </location>
</feature>
<dbReference type="Pfam" id="PF10263">
    <property type="entry name" value="SprT-like"/>
    <property type="match status" value="1"/>
</dbReference>
<organism evidence="2 3">
    <name type="scientific">Alteromonas portus</name>
    <dbReference type="NCBI Taxonomy" id="2565549"/>
    <lineage>
        <taxon>Bacteria</taxon>
        <taxon>Pseudomonadati</taxon>
        <taxon>Pseudomonadota</taxon>
        <taxon>Gammaproteobacteria</taxon>
        <taxon>Alteromonadales</taxon>
        <taxon>Alteromonadaceae</taxon>
        <taxon>Alteromonas/Salinimonas group</taxon>
        <taxon>Alteromonas</taxon>
    </lineage>
</organism>
<dbReference type="AlphaFoldDB" id="A0A4U0ZIA3"/>
<keyword evidence="2" id="KW-0482">Metalloprotease</keyword>
<dbReference type="GO" id="GO:0006508">
    <property type="term" value="P:proteolysis"/>
    <property type="evidence" value="ECO:0007669"/>
    <property type="project" value="UniProtKB-KW"/>
</dbReference>
<accession>A0A4U0ZIA3</accession>
<sequence>MASNDLTDEQRRVITDAVFVCFEQAEQYFKRSFERPTITFRRSGKNAGTAFLQQNRVNFHPLLFKDNVDAFLSDVIPHEVSHLLVWILFGRVQPHGKEWQSIMRGVFNRPPAATHQFDIKQVTKSFQYVCNCDTYSLSTRRHNNILKGAQYKCRKCLAVLKPC</sequence>
<dbReference type="GO" id="GO:0008237">
    <property type="term" value="F:metallopeptidase activity"/>
    <property type="evidence" value="ECO:0007669"/>
    <property type="project" value="UniProtKB-KW"/>
</dbReference>
<dbReference type="GO" id="GO:0006950">
    <property type="term" value="P:response to stress"/>
    <property type="evidence" value="ECO:0007669"/>
    <property type="project" value="UniProtKB-ARBA"/>
</dbReference>
<dbReference type="InterPro" id="IPR035240">
    <property type="entry name" value="SprT_Zn_ribbon"/>
</dbReference>
<dbReference type="InterPro" id="IPR006640">
    <property type="entry name" value="SprT-like_domain"/>
</dbReference>
<comment type="caution">
    <text evidence="2">The sequence shown here is derived from an EMBL/GenBank/DDBJ whole genome shotgun (WGS) entry which is preliminary data.</text>
</comment>
<dbReference type="RefSeq" id="WP_136781445.1">
    <property type="nucleotide sequence ID" value="NZ_SWCO01000002.1"/>
</dbReference>
<keyword evidence="2" id="KW-0378">Hydrolase</keyword>
<reference evidence="2 3" key="1">
    <citation type="submission" date="2019-04" db="EMBL/GenBank/DDBJ databases">
        <title>Alteromonas portus sp. nov., an alginate lyase-excreting marine bacterium.</title>
        <authorList>
            <person name="Huang H."/>
            <person name="Mo K."/>
            <person name="Bao S."/>
        </authorList>
    </citation>
    <scope>NUCLEOTIDE SEQUENCE [LARGE SCALE GENOMIC DNA]</scope>
    <source>
        <strain evidence="2 3">HB161718</strain>
    </source>
</reference>
<proteinExistence type="predicted"/>
<dbReference type="OrthoDB" id="267364at2"/>
<dbReference type="PANTHER" id="PTHR38773">
    <property type="entry name" value="PROTEIN SPRT"/>
    <property type="match status" value="1"/>
</dbReference>
<gene>
    <name evidence="2" type="ORF">E5672_06100</name>
</gene>
<keyword evidence="2" id="KW-0645">Protease</keyword>
<evidence type="ECO:0000313" key="2">
    <source>
        <dbReference type="EMBL" id="TKB04444.1"/>
    </source>
</evidence>
<evidence type="ECO:0000313" key="3">
    <source>
        <dbReference type="Proteomes" id="UP000305471"/>
    </source>
</evidence>